<dbReference type="InterPro" id="IPR032675">
    <property type="entry name" value="LRR_dom_sf"/>
</dbReference>
<feature type="compositionally biased region" description="Polar residues" evidence="7">
    <location>
        <begin position="610"/>
        <end position="621"/>
    </location>
</feature>
<dbReference type="eggNOG" id="COG4886">
    <property type="taxonomic scope" value="Bacteria"/>
</dbReference>
<dbReference type="EMBL" id="FR687253">
    <property type="protein sequence ID" value="CBW85271.1"/>
    <property type="molecule type" value="Genomic_DNA"/>
</dbReference>
<feature type="region of interest" description="Disordered" evidence="7">
    <location>
        <begin position="575"/>
        <end position="624"/>
    </location>
</feature>
<dbReference type="InterPro" id="IPR001611">
    <property type="entry name" value="Leu-rich_rpt"/>
</dbReference>
<evidence type="ECO:0000256" key="6">
    <source>
        <dbReference type="ARBA" id="ARBA00023088"/>
    </source>
</evidence>
<evidence type="ECO:0000256" key="8">
    <source>
        <dbReference type="SAM" id="SignalP"/>
    </source>
</evidence>
<dbReference type="InterPro" id="IPR019931">
    <property type="entry name" value="LPXTG_anchor"/>
</dbReference>
<feature type="compositionally biased region" description="Basic and acidic residues" evidence="7">
    <location>
        <begin position="54"/>
        <end position="83"/>
    </location>
</feature>
<proteinExistence type="predicted"/>
<feature type="compositionally biased region" description="Low complexity" evidence="7">
    <location>
        <begin position="576"/>
        <end position="585"/>
    </location>
</feature>
<protein>
    <submittedName>
        <fullName evidence="10">Internalin protein, putative peptidoglycan linked protein (LPXTG motif)</fullName>
    </submittedName>
</protein>
<dbReference type="Proteomes" id="UP000001286">
    <property type="component" value="Chromosome"/>
</dbReference>
<keyword evidence="6" id="KW-0572">Peptidoglycan-anchor</keyword>
<dbReference type="InterPro" id="IPR009459">
    <property type="entry name" value="MucBP_dom"/>
</dbReference>
<organism evidence="10 11">
    <name type="scientific">Listeria ivanovii (strain ATCC BAA-678 / PAM 55)</name>
    <dbReference type="NCBI Taxonomy" id="881621"/>
    <lineage>
        <taxon>Bacteria</taxon>
        <taxon>Bacillati</taxon>
        <taxon>Bacillota</taxon>
        <taxon>Bacilli</taxon>
        <taxon>Bacillales</taxon>
        <taxon>Listeriaceae</taxon>
        <taxon>Listeria</taxon>
    </lineage>
</organism>
<dbReference type="HOGENOM" id="CLU_392223_0_0_9"/>
<evidence type="ECO:0000313" key="11">
    <source>
        <dbReference type="Proteomes" id="UP000001286"/>
    </source>
</evidence>
<gene>
    <name evidence="10" type="ordered locus">LIV_0785</name>
</gene>
<reference evidence="10 11" key="1">
    <citation type="journal article" date="2011" name="J. Bacteriol.">
        <title>Complete genome sequence of the animal pathogen Listeria ivanovii, which provides insights into host specificities and evolution of the genus Listeria.</title>
        <authorList>
            <person name="Buchrieser C."/>
            <person name="Rusniok C."/>
            <person name="Garrido P."/>
            <person name="Hain T."/>
            <person name="Scortti M."/>
            <person name="Lampidis R."/>
            <person name="Karst U."/>
            <person name="Chakraborty T."/>
            <person name="Cossart P."/>
            <person name="Kreft J."/>
            <person name="Vazquez-Boland J.A."/>
            <person name="Goebel W."/>
            <person name="Glaser P."/>
        </authorList>
    </citation>
    <scope>NUCLEOTIDE SEQUENCE [LARGE SCALE GENOMIC DNA]</scope>
    <source>
        <strain evidence="11">ATCC BAA-678 / PAM 55</strain>
    </source>
</reference>
<evidence type="ECO:0000256" key="4">
    <source>
        <dbReference type="ARBA" id="ARBA00022729"/>
    </source>
</evidence>
<sequence>MKKIFKLLVIICVVIVSAVPFSTFAKETDATDIEQETTALKGDNLETTTPDNQTEIKDESPLTEDKAAENKAKETTSKTESSTKETNFQTSSETESDEKETSEPILMAGDGSETNLIPDANLRATINTKLGKPADYFPTEADLGNLGGSLDLRNTTYTTLDGLQYLKKVIALQAVGITAPDGDLSYIAQMSSLVYLQINTSSFKRTAGLEGLTSLSNFQWTNNGQADSGSGSGNEMGDSFDPRTAYDFSFVPNNTALKYLEIEGVYSVDPKYSFLSDLPNLEHLNITISNMNDVSSLAKLDKLTYLNVNSNYISDISPLKNHSIYNNISASNQVVVLPGKDVYAGDSLTIDKPIKPDSSAMEYTLPANPVTTIAGDTIVMSNVINDCIVNYRLYNYETGENDISTPGVMMDFKSTELTAGEFSGQIIQPINVKAPAVDAAPVTVKYVDESGTKLADDTVLNGKVDETYTTTAKTIENYQLKETPANQTGTFTSEPQTVTYVYTLNDGAPVTVNYLDENGQNIAPSDTLIGKIGIAYQTSKKTIDGYKLTKTPTNASGVFGVDAQTVTYEYEKETNIDPINPVDPVDPVDPTDPANPINPISPADPVKPSDPTNPLNPTSDSGVVKATEKTNLPHTGDTTNHSMGLTLGSLFLVSGVILLRRK</sequence>
<comment type="subcellular location">
    <subcellularLocation>
        <location evidence="1">Secreted</location>
        <location evidence="1">Cell wall</location>
        <topology evidence="1">Peptidoglycan-anchor</topology>
    </subcellularLocation>
</comment>
<dbReference type="PROSITE" id="PS51450">
    <property type="entry name" value="LRR"/>
    <property type="match status" value="1"/>
</dbReference>
<feature type="chain" id="PRO_5003440959" evidence="8">
    <location>
        <begin position="26"/>
        <end position="662"/>
    </location>
</feature>
<dbReference type="Pfam" id="PF06458">
    <property type="entry name" value="MucBP"/>
    <property type="match status" value="2"/>
</dbReference>
<evidence type="ECO:0000256" key="3">
    <source>
        <dbReference type="ARBA" id="ARBA00022525"/>
    </source>
</evidence>
<evidence type="ECO:0000256" key="5">
    <source>
        <dbReference type="ARBA" id="ARBA00022737"/>
    </source>
</evidence>
<evidence type="ECO:0000256" key="2">
    <source>
        <dbReference type="ARBA" id="ARBA00022512"/>
    </source>
</evidence>
<feature type="domain" description="Gram-positive cocci surface proteins LPxTG" evidence="9">
    <location>
        <begin position="632"/>
        <end position="662"/>
    </location>
</feature>
<feature type="compositionally biased region" description="Low complexity" evidence="7">
    <location>
        <begin position="84"/>
        <end position="93"/>
    </location>
</feature>
<dbReference type="KEGG" id="liv:LIV_0785"/>
<dbReference type="AlphaFoldDB" id="G2ZAG8"/>
<evidence type="ECO:0000313" key="10">
    <source>
        <dbReference type="EMBL" id="CBW85271.1"/>
    </source>
</evidence>
<keyword evidence="5" id="KW-0677">Repeat</keyword>
<dbReference type="SUPFAM" id="SSF52047">
    <property type="entry name" value="RNI-like"/>
    <property type="match status" value="1"/>
</dbReference>
<name>G2ZAG8_LISIP</name>
<evidence type="ECO:0000259" key="9">
    <source>
        <dbReference type="PROSITE" id="PS50847"/>
    </source>
</evidence>
<dbReference type="Gene3D" id="3.10.20.320">
    <property type="entry name" value="Putative peptidoglycan bound protein (lpxtg motif)"/>
    <property type="match status" value="2"/>
</dbReference>
<dbReference type="RefSeq" id="WP_014092279.1">
    <property type="nucleotide sequence ID" value="NC_016011.1"/>
</dbReference>
<accession>G2ZAG8</accession>
<keyword evidence="2" id="KW-0134">Cell wall</keyword>
<feature type="region of interest" description="Disordered" evidence="7">
    <location>
        <begin position="35"/>
        <end position="116"/>
    </location>
</feature>
<evidence type="ECO:0000256" key="1">
    <source>
        <dbReference type="ARBA" id="ARBA00004168"/>
    </source>
</evidence>
<dbReference type="PROSITE" id="PS50847">
    <property type="entry name" value="GRAM_POS_ANCHORING"/>
    <property type="match status" value="1"/>
</dbReference>
<dbReference type="Gene3D" id="3.80.10.10">
    <property type="entry name" value="Ribonuclease Inhibitor"/>
    <property type="match status" value="2"/>
</dbReference>
<dbReference type="eggNOG" id="COG4932">
    <property type="taxonomic scope" value="Bacteria"/>
</dbReference>
<feature type="signal peptide" evidence="8">
    <location>
        <begin position="1"/>
        <end position="25"/>
    </location>
</feature>
<keyword evidence="3" id="KW-0964">Secreted</keyword>
<dbReference type="OrthoDB" id="2365659at2"/>
<dbReference type="NCBIfam" id="TIGR01167">
    <property type="entry name" value="LPXTG_anchor"/>
    <property type="match status" value="1"/>
</dbReference>
<evidence type="ECO:0000256" key="7">
    <source>
        <dbReference type="SAM" id="MobiDB-lite"/>
    </source>
</evidence>
<keyword evidence="4 8" id="KW-0732">Signal</keyword>